<comment type="caution">
    <text evidence="3">The sequence shown here is derived from an EMBL/GenBank/DDBJ whole genome shotgun (WGS) entry which is preliminary data.</text>
</comment>
<keyword evidence="4" id="KW-1185">Reference proteome</keyword>
<protein>
    <recommendedName>
        <fullName evidence="2">Protein kinase domain-containing protein</fullName>
    </recommendedName>
</protein>
<dbReference type="GO" id="GO:0005524">
    <property type="term" value="F:ATP binding"/>
    <property type="evidence" value="ECO:0007669"/>
    <property type="project" value="InterPro"/>
</dbReference>
<comment type="similarity">
    <text evidence="1">Belongs to the protein kinase superfamily. ADCK protein kinase family.</text>
</comment>
<accession>A0AAD7XGV7</accession>
<gene>
    <name evidence="3" type="ORF">CTAYLR_006314</name>
</gene>
<feature type="domain" description="Protein kinase" evidence="2">
    <location>
        <begin position="174"/>
        <end position="504"/>
    </location>
</feature>
<dbReference type="PROSITE" id="PS50011">
    <property type="entry name" value="PROTEIN_KINASE_DOM"/>
    <property type="match status" value="1"/>
</dbReference>
<dbReference type="Proteomes" id="UP001230188">
    <property type="component" value="Unassembled WGS sequence"/>
</dbReference>
<evidence type="ECO:0000256" key="1">
    <source>
        <dbReference type="ARBA" id="ARBA00009670"/>
    </source>
</evidence>
<dbReference type="CDD" id="cd05121">
    <property type="entry name" value="ABC1_ADCK3-like"/>
    <property type="match status" value="1"/>
</dbReference>
<evidence type="ECO:0000313" key="4">
    <source>
        <dbReference type="Proteomes" id="UP001230188"/>
    </source>
</evidence>
<organism evidence="3 4">
    <name type="scientific">Chrysophaeum taylorii</name>
    <dbReference type="NCBI Taxonomy" id="2483200"/>
    <lineage>
        <taxon>Eukaryota</taxon>
        <taxon>Sar</taxon>
        <taxon>Stramenopiles</taxon>
        <taxon>Ochrophyta</taxon>
        <taxon>Pelagophyceae</taxon>
        <taxon>Pelagomonadales</taxon>
        <taxon>Pelagomonadaceae</taxon>
        <taxon>Chrysophaeum</taxon>
    </lineage>
</organism>
<proteinExistence type="inferred from homology"/>
<dbReference type="InterPro" id="IPR000719">
    <property type="entry name" value="Prot_kinase_dom"/>
</dbReference>
<dbReference type="InterPro" id="IPR050154">
    <property type="entry name" value="UbiB_kinase"/>
</dbReference>
<dbReference type="InterPro" id="IPR011009">
    <property type="entry name" value="Kinase-like_dom_sf"/>
</dbReference>
<dbReference type="Pfam" id="PF03109">
    <property type="entry name" value="ABC1"/>
    <property type="match status" value="1"/>
</dbReference>
<name>A0AAD7XGV7_9STRA</name>
<dbReference type="InterPro" id="IPR004147">
    <property type="entry name" value="ABC1_dom"/>
</dbReference>
<reference evidence="3" key="1">
    <citation type="submission" date="2023-01" db="EMBL/GenBank/DDBJ databases">
        <title>Metagenome sequencing of chrysophaentin producing Chrysophaeum taylorii.</title>
        <authorList>
            <person name="Davison J."/>
            <person name="Bewley C."/>
        </authorList>
    </citation>
    <scope>NUCLEOTIDE SEQUENCE</scope>
    <source>
        <strain evidence="3">NIES-1699</strain>
    </source>
</reference>
<dbReference type="PANTHER" id="PTHR10566">
    <property type="entry name" value="CHAPERONE-ACTIVITY OF BC1 COMPLEX CABC1 -RELATED"/>
    <property type="match status" value="1"/>
</dbReference>
<sequence length="700" mass="77565">MRSRAEENEETALMMRALRGQNMNDDDRQVEGVSMRIVEMRKGEAELPVSYEPEKLAEYFRARPGAVASRIGQIATTSAGLVSRLALDALLGRLEEREVERAAELRRTIVSLGPFFIKLGQALSIRPDILSPRSMVELQQLCDKVPSFDSELAFATIRDELGASSSSLEEIFRDITPEPVAAASLGQVYKATLRDSDDVVAVKVQRPFVLETVSLDLYLARELGKLWRKFAPEDFGERLDIVALLDEFASRFYDELDYNIECANGERVARDMRKLPRVVIPKNYPRLTTRRVHVAEWVEGEKLSQSKADDVQDLVNLGVVTYLTQLLDTGFFHADPHPGNMLRAPDGRLVILDFGLMTEITPSQKYGMIEAISHLIHRDYDRIGQDFKELDFIPPDADVEPIVPALSRVFDAALSGGGAKAVNFNDLAADLADITFNFPFRIPPYFALIIRAIGVLEGIALVGNPDFAIVDEAWPYISRRLLTDPSPRMRAALKYMVYGRSRRFDVDRMIDMLLALEKFVAVKAVATDALASSPNAAIVVARPADQTEASREALRFFFAKDGALFRDFLTDEIVASLDAATRAVSEARRRRRRRPAARGPVDAALAKLAPPLDDDDLKSLANARALLAFLLDARSANANPDALAASTPLAARALLPLLVEHADDLRLFATQVAARLAEKQVGRTFDVIGDLLLAPAPRRA</sequence>
<evidence type="ECO:0000259" key="2">
    <source>
        <dbReference type="PROSITE" id="PS50011"/>
    </source>
</evidence>
<evidence type="ECO:0000313" key="3">
    <source>
        <dbReference type="EMBL" id="KAJ8600957.1"/>
    </source>
</evidence>
<dbReference type="PANTHER" id="PTHR10566:SF117">
    <property type="entry name" value="UNUSUAL PROTEIN KINASE-RELATED"/>
    <property type="match status" value="1"/>
</dbReference>
<dbReference type="AlphaFoldDB" id="A0AAD7XGV7"/>
<dbReference type="GO" id="GO:0004672">
    <property type="term" value="F:protein kinase activity"/>
    <property type="evidence" value="ECO:0007669"/>
    <property type="project" value="InterPro"/>
</dbReference>
<dbReference type="SUPFAM" id="SSF56112">
    <property type="entry name" value="Protein kinase-like (PK-like)"/>
    <property type="match status" value="1"/>
</dbReference>
<dbReference type="EMBL" id="JAQMWT010000464">
    <property type="protein sequence ID" value="KAJ8600957.1"/>
    <property type="molecule type" value="Genomic_DNA"/>
</dbReference>